<protein>
    <submittedName>
        <fullName evidence="3">DUF4065 domain-containing protein</fullName>
    </submittedName>
</protein>
<name>A0ABT1QFJ2_9NOCA</name>
<dbReference type="RefSeq" id="WP_255969773.1">
    <property type="nucleotide sequence ID" value="NZ_JANFQF010000011.1"/>
</dbReference>
<comment type="caution">
    <text evidence="3">The sequence shown here is derived from an EMBL/GenBank/DDBJ whole genome shotgun (WGS) entry which is preliminary data.</text>
</comment>
<dbReference type="EMBL" id="JANFQF010000011">
    <property type="protein sequence ID" value="MCQ4120433.1"/>
    <property type="molecule type" value="Genomic_DNA"/>
</dbReference>
<feature type="region of interest" description="Disordered" evidence="1">
    <location>
        <begin position="146"/>
        <end position="181"/>
    </location>
</feature>
<dbReference type="Pfam" id="PF13274">
    <property type="entry name" value="SocA_Panacea"/>
    <property type="match status" value="1"/>
</dbReference>
<keyword evidence="4" id="KW-1185">Reference proteome</keyword>
<organism evidence="3 4">
    <name type="scientific">Rhodococcus tibetensis</name>
    <dbReference type="NCBI Taxonomy" id="2965064"/>
    <lineage>
        <taxon>Bacteria</taxon>
        <taxon>Bacillati</taxon>
        <taxon>Actinomycetota</taxon>
        <taxon>Actinomycetes</taxon>
        <taxon>Mycobacteriales</taxon>
        <taxon>Nocardiaceae</taxon>
        <taxon>Rhodococcus</taxon>
    </lineage>
</organism>
<evidence type="ECO:0000259" key="2">
    <source>
        <dbReference type="Pfam" id="PF13274"/>
    </source>
</evidence>
<sequence>MKLQKLMYYAHGFTLARVGRPLLPEPVQAWDHGPVAPEAYRMFSSYRNRPIELSARTDEVSAGLPAHVQGVLEDVWSEYGHYSAWDLREMTHDESPWRNTYVEDEKEIPIPDDVMRAYFSTVLAAVGPNSASSRLASVLGGLRARRDEMGSRKDSGDMSEMAREHEEMAELRRQANAEILS</sequence>
<evidence type="ECO:0000313" key="4">
    <source>
        <dbReference type="Proteomes" id="UP001524501"/>
    </source>
</evidence>
<dbReference type="InterPro" id="IPR025272">
    <property type="entry name" value="SocA_Panacea"/>
</dbReference>
<evidence type="ECO:0000313" key="3">
    <source>
        <dbReference type="EMBL" id="MCQ4120433.1"/>
    </source>
</evidence>
<gene>
    <name evidence="3" type="ORF">NOF53_14855</name>
</gene>
<evidence type="ECO:0000256" key="1">
    <source>
        <dbReference type="SAM" id="MobiDB-lite"/>
    </source>
</evidence>
<reference evidence="3 4" key="1">
    <citation type="submission" date="2022-07" db="EMBL/GenBank/DDBJ databases">
        <title>Degradation activity of malathion, p-nitrophenol and potential low-temperature adaptation strategy of Rhodococcus sp. FXJ9.536.</title>
        <authorList>
            <person name="Huang J."/>
            <person name="Huang Y."/>
        </authorList>
    </citation>
    <scope>NUCLEOTIDE SEQUENCE [LARGE SCALE GENOMIC DNA]</scope>
    <source>
        <strain evidence="3 4">FXJ9.536</strain>
    </source>
</reference>
<dbReference type="Proteomes" id="UP001524501">
    <property type="component" value="Unassembled WGS sequence"/>
</dbReference>
<feature type="domain" description="Antitoxin SocA-like Panacea" evidence="2">
    <location>
        <begin position="3"/>
        <end position="97"/>
    </location>
</feature>
<proteinExistence type="predicted"/>
<accession>A0ABT1QFJ2</accession>
<feature type="compositionally biased region" description="Basic and acidic residues" evidence="1">
    <location>
        <begin position="146"/>
        <end position="175"/>
    </location>
</feature>